<proteinExistence type="predicted"/>
<protein>
    <recommendedName>
        <fullName evidence="3">ABM domain-containing protein</fullName>
    </recommendedName>
</protein>
<organism evidence="1 2">
    <name type="scientific">Pseudoalteromonas tunicata D2</name>
    <dbReference type="NCBI Taxonomy" id="87626"/>
    <lineage>
        <taxon>Bacteria</taxon>
        <taxon>Pseudomonadati</taxon>
        <taxon>Pseudomonadota</taxon>
        <taxon>Gammaproteobacteria</taxon>
        <taxon>Alteromonadales</taxon>
        <taxon>Pseudoalteromonadaceae</taxon>
        <taxon>Pseudoalteromonas</taxon>
    </lineage>
</organism>
<sequence>MTTTLELVSYTLKNQVLPTDLATVNNAVNDFLLQQPGFIYRSCSADDKAVIFDVVYWQDEQSAKRAGDAFIAHPAGQALIALCDEHSVEMRQMALLSSSCSQSA</sequence>
<dbReference type="RefSeq" id="WP_009836403.1">
    <property type="nucleotide sequence ID" value="NZ_AAOH01000001.1"/>
</dbReference>
<evidence type="ECO:0000313" key="2">
    <source>
        <dbReference type="Proteomes" id="UP000006201"/>
    </source>
</evidence>
<keyword evidence="2" id="KW-1185">Reference proteome</keyword>
<dbReference type="AlphaFoldDB" id="A4C3H0"/>
<dbReference type="STRING" id="87626.PTD2_00996"/>
<reference evidence="1 2" key="1">
    <citation type="submission" date="2006-02" db="EMBL/GenBank/DDBJ databases">
        <authorList>
            <person name="Moran M.A."/>
            <person name="Kjelleberg S."/>
            <person name="Egan S."/>
            <person name="Saunders N."/>
            <person name="Thomas T."/>
            <person name="Ferriera S."/>
            <person name="Johnson J."/>
            <person name="Kravitz S."/>
            <person name="Halpern A."/>
            <person name="Remington K."/>
            <person name="Beeson K."/>
            <person name="Tran B."/>
            <person name="Rogers Y.-H."/>
            <person name="Friedman R."/>
            <person name="Venter J.C."/>
        </authorList>
    </citation>
    <scope>NUCLEOTIDE SEQUENCE [LARGE SCALE GENOMIC DNA]</scope>
    <source>
        <strain evidence="1 2">D2</strain>
    </source>
</reference>
<dbReference type="eggNOG" id="ENOG5033AN3">
    <property type="taxonomic scope" value="Bacteria"/>
</dbReference>
<evidence type="ECO:0008006" key="3">
    <source>
        <dbReference type="Google" id="ProtNLM"/>
    </source>
</evidence>
<gene>
    <name evidence="1" type="ORF">PTD2_00996</name>
</gene>
<dbReference type="EMBL" id="AAOH01000001">
    <property type="protein sequence ID" value="EAR30102.1"/>
    <property type="molecule type" value="Genomic_DNA"/>
</dbReference>
<dbReference type="SUPFAM" id="SSF54909">
    <property type="entry name" value="Dimeric alpha+beta barrel"/>
    <property type="match status" value="1"/>
</dbReference>
<dbReference type="InterPro" id="IPR011008">
    <property type="entry name" value="Dimeric_a/b-barrel"/>
</dbReference>
<comment type="caution">
    <text evidence="1">The sequence shown here is derived from an EMBL/GenBank/DDBJ whole genome shotgun (WGS) entry which is preliminary data.</text>
</comment>
<accession>A4C3H0</accession>
<dbReference type="OrthoDB" id="7859710at2"/>
<dbReference type="HOGENOM" id="CLU_164560_2_0_6"/>
<evidence type="ECO:0000313" key="1">
    <source>
        <dbReference type="EMBL" id="EAR30102.1"/>
    </source>
</evidence>
<dbReference type="Proteomes" id="UP000006201">
    <property type="component" value="Unassembled WGS sequence"/>
</dbReference>
<name>A4C3H0_9GAMM</name>